<name>A0A0D0E2V1_9AGAM</name>
<sequence length="92" mass="10530">MAPRNAPFTDDESQSSEGPWCRLGTIYRLTRHCSPKSSEVVSTKVFTRRRSEPRGRETQGTHFQIGRLTKRSQSDHTVFRCLDSAQGRGIYK</sequence>
<keyword evidence="3" id="KW-1185">Reference proteome</keyword>
<dbReference type="InParanoid" id="A0A0D0E2V1"/>
<protein>
    <submittedName>
        <fullName evidence="2">Uncharacterized protein</fullName>
    </submittedName>
</protein>
<dbReference type="AlphaFoldDB" id="A0A0D0E2V1"/>
<evidence type="ECO:0000313" key="3">
    <source>
        <dbReference type="Proteomes" id="UP000054538"/>
    </source>
</evidence>
<evidence type="ECO:0000313" key="2">
    <source>
        <dbReference type="EMBL" id="KIK95054.1"/>
    </source>
</evidence>
<evidence type="ECO:0000256" key="1">
    <source>
        <dbReference type="SAM" id="MobiDB-lite"/>
    </source>
</evidence>
<organism evidence="2 3">
    <name type="scientific">Paxillus rubicundulus Ve08.2h10</name>
    <dbReference type="NCBI Taxonomy" id="930991"/>
    <lineage>
        <taxon>Eukaryota</taxon>
        <taxon>Fungi</taxon>
        <taxon>Dikarya</taxon>
        <taxon>Basidiomycota</taxon>
        <taxon>Agaricomycotina</taxon>
        <taxon>Agaricomycetes</taxon>
        <taxon>Agaricomycetidae</taxon>
        <taxon>Boletales</taxon>
        <taxon>Paxilineae</taxon>
        <taxon>Paxillaceae</taxon>
        <taxon>Paxillus</taxon>
    </lineage>
</organism>
<accession>A0A0D0E2V1</accession>
<dbReference type="Proteomes" id="UP000054538">
    <property type="component" value="Unassembled WGS sequence"/>
</dbReference>
<reference evidence="3" key="2">
    <citation type="submission" date="2015-01" db="EMBL/GenBank/DDBJ databases">
        <title>Evolutionary Origins and Diversification of the Mycorrhizal Mutualists.</title>
        <authorList>
            <consortium name="DOE Joint Genome Institute"/>
            <consortium name="Mycorrhizal Genomics Consortium"/>
            <person name="Kohler A."/>
            <person name="Kuo A."/>
            <person name="Nagy L.G."/>
            <person name="Floudas D."/>
            <person name="Copeland A."/>
            <person name="Barry K.W."/>
            <person name="Cichocki N."/>
            <person name="Veneault-Fourrey C."/>
            <person name="LaButti K."/>
            <person name="Lindquist E.A."/>
            <person name="Lipzen A."/>
            <person name="Lundell T."/>
            <person name="Morin E."/>
            <person name="Murat C."/>
            <person name="Riley R."/>
            <person name="Ohm R."/>
            <person name="Sun H."/>
            <person name="Tunlid A."/>
            <person name="Henrissat B."/>
            <person name="Grigoriev I.V."/>
            <person name="Hibbett D.S."/>
            <person name="Martin F."/>
        </authorList>
    </citation>
    <scope>NUCLEOTIDE SEQUENCE [LARGE SCALE GENOMIC DNA]</scope>
    <source>
        <strain evidence="3">Ve08.2h10</strain>
    </source>
</reference>
<feature type="region of interest" description="Disordered" evidence="1">
    <location>
        <begin position="40"/>
        <end position="71"/>
    </location>
</feature>
<gene>
    <name evidence="2" type="ORF">PAXRUDRAFT_827380</name>
</gene>
<reference evidence="2 3" key="1">
    <citation type="submission" date="2014-04" db="EMBL/GenBank/DDBJ databases">
        <authorList>
            <consortium name="DOE Joint Genome Institute"/>
            <person name="Kuo A."/>
            <person name="Kohler A."/>
            <person name="Jargeat P."/>
            <person name="Nagy L.G."/>
            <person name="Floudas D."/>
            <person name="Copeland A."/>
            <person name="Barry K.W."/>
            <person name="Cichocki N."/>
            <person name="Veneault-Fourrey C."/>
            <person name="LaButti K."/>
            <person name="Lindquist E.A."/>
            <person name="Lipzen A."/>
            <person name="Lundell T."/>
            <person name="Morin E."/>
            <person name="Murat C."/>
            <person name="Sun H."/>
            <person name="Tunlid A."/>
            <person name="Henrissat B."/>
            <person name="Grigoriev I.V."/>
            <person name="Hibbett D.S."/>
            <person name="Martin F."/>
            <person name="Nordberg H.P."/>
            <person name="Cantor M.N."/>
            <person name="Hua S.X."/>
        </authorList>
    </citation>
    <scope>NUCLEOTIDE SEQUENCE [LARGE SCALE GENOMIC DNA]</scope>
    <source>
        <strain evidence="2 3">Ve08.2h10</strain>
    </source>
</reference>
<dbReference type="EMBL" id="KN825067">
    <property type="protein sequence ID" value="KIK95054.1"/>
    <property type="molecule type" value="Genomic_DNA"/>
</dbReference>
<dbReference type="HOGENOM" id="CLU_2413930_0_0_1"/>
<feature type="compositionally biased region" description="Basic and acidic residues" evidence="1">
    <location>
        <begin position="49"/>
        <end position="59"/>
    </location>
</feature>
<proteinExistence type="predicted"/>